<gene>
    <name evidence="2" type="ordered locus">PERMA_1625</name>
</gene>
<accession>C0QRU5</accession>
<dbReference type="Gene3D" id="3.40.50.1010">
    <property type="entry name" value="5'-nuclease"/>
    <property type="match status" value="1"/>
</dbReference>
<reference evidence="2 3" key="1">
    <citation type="journal article" date="2009" name="J. Bacteriol.">
        <title>Complete and draft genome sequences of six members of the Aquificales.</title>
        <authorList>
            <person name="Reysenbach A.L."/>
            <person name="Hamamura N."/>
            <person name="Podar M."/>
            <person name="Griffiths E."/>
            <person name="Ferreira S."/>
            <person name="Hochstein R."/>
            <person name="Heidelberg J."/>
            <person name="Johnson J."/>
            <person name="Mead D."/>
            <person name="Pohorille A."/>
            <person name="Sarmiento M."/>
            <person name="Schweighofer K."/>
            <person name="Seshadri R."/>
            <person name="Voytek M.A."/>
        </authorList>
    </citation>
    <scope>NUCLEOTIDE SEQUENCE [LARGE SCALE GENOMIC DNA]</scope>
    <source>
        <strain evidence="3">DSM 14350 / EX-H1</strain>
    </source>
</reference>
<proteinExistence type="predicted"/>
<feature type="domain" description="PIN" evidence="1">
    <location>
        <begin position="5"/>
        <end position="120"/>
    </location>
</feature>
<dbReference type="STRING" id="123214.PERMA_1625"/>
<evidence type="ECO:0000259" key="1">
    <source>
        <dbReference type="Pfam" id="PF01850"/>
    </source>
</evidence>
<dbReference type="EMBL" id="CP001230">
    <property type="protein sequence ID" value="ACO02966.1"/>
    <property type="molecule type" value="Genomic_DNA"/>
</dbReference>
<name>C0QRU5_PERMH</name>
<dbReference type="OrthoDB" id="13900at2"/>
<dbReference type="Proteomes" id="UP000001366">
    <property type="component" value="Chromosome"/>
</dbReference>
<dbReference type="Pfam" id="PF01850">
    <property type="entry name" value="PIN"/>
    <property type="match status" value="1"/>
</dbReference>
<dbReference type="InterPro" id="IPR029060">
    <property type="entry name" value="PIN-like_dom_sf"/>
</dbReference>
<dbReference type="SUPFAM" id="SSF88723">
    <property type="entry name" value="PIN domain-like"/>
    <property type="match status" value="1"/>
</dbReference>
<organism evidence="2 3">
    <name type="scientific">Persephonella marina (strain DSM 14350 / EX-H1)</name>
    <dbReference type="NCBI Taxonomy" id="123214"/>
    <lineage>
        <taxon>Bacteria</taxon>
        <taxon>Pseudomonadati</taxon>
        <taxon>Aquificota</taxon>
        <taxon>Aquificia</taxon>
        <taxon>Aquificales</taxon>
        <taxon>Hydrogenothermaceae</taxon>
        <taxon>Persephonella</taxon>
    </lineage>
</organism>
<evidence type="ECO:0000313" key="2">
    <source>
        <dbReference type="EMBL" id="ACO02966.1"/>
    </source>
</evidence>
<evidence type="ECO:0000313" key="3">
    <source>
        <dbReference type="Proteomes" id="UP000001366"/>
    </source>
</evidence>
<dbReference type="InterPro" id="IPR002716">
    <property type="entry name" value="PIN_dom"/>
</dbReference>
<dbReference type="PaxDb" id="123214-PERMA_1625"/>
<dbReference type="KEGG" id="pmx:PERMA_1625"/>
<dbReference type="eggNOG" id="COG5573">
    <property type="taxonomic scope" value="Bacteria"/>
</dbReference>
<protein>
    <submittedName>
        <fullName evidence="2">PIN domain protein</fullName>
    </submittedName>
</protein>
<dbReference type="HOGENOM" id="CLU_128080_1_0_0"/>
<keyword evidence="3" id="KW-1185">Reference proteome</keyword>
<dbReference type="CDD" id="cd18692">
    <property type="entry name" value="PIN_VapC-like"/>
    <property type="match status" value="1"/>
</dbReference>
<dbReference type="AlphaFoldDB" id="C0QRU5"/>
<sequence>MRDRIFIDTNILIYSISKNCQKCEIARQILIDNADLITLSSQVINEFINVCIKKKILSEELTFMYANEFMDIFDFYIISKKEIRLAISIKQRYGFSYWDSLIIASALESGSSVLYTEDLHHNQKIENSLKIINPFAKRE</sequence>
<dbReference type="RefSeq" id="WP_012675205.1">
    <property type="nucleotide sequence ID" value="NC_012440.1"/>
</dbReference>